<organism evidence="1 2">
    <name type="scientific">Nakamurella antarctica</name>
    <dbReference type="NCBI Taxonomy" id="1902245"/>
    <lineage>
        <taxon>Bacteria</taxon>
        <taxon>Bacillati</taxon>
        <taxon>Actinomycetota</taxon>
        <taxon>Actinomycetes</taxon>
        <taxon>Nakamurellales</taxon>
        <taxon>Nakamurellaceae</taxon>
        <taxon>Nakamurella</taxon>
    </lineage>
</organism>
<gene>
    <name evidence="1" type="ORF">EH165_14745</name>
</gene>
<dbReference type="OrthoDB" id="52928at2"/>
<dbReference type="KEGG" id="nak:EH165_14745"/>
<evidence type="ECO:0008006" key="3">
    <source>
        <dbReference type="Google" id="ProtNLM"/>
    </source>
</evidence>
<reference evidence="1 2" key="2">
    <citation type="submission" date="2018-12" db="EMBL/GenBank/DDBJ databases">
        <title>Nakamurella antarcticus sp. nov., isolated from Antarctica South Shetland Islands soil.</title>
        <authorList>
            <person name="Peng F."/>
        </authorList>
    </citation>
    <scope>NUCLEOTIDE SEQUENCE [LARGE SCALE GENOMIC DNA]</scope>
    <source>
        <strain evidence="1 2">S14-144</strain>
    </source>
</reference>
<dbReference type="Proteomes" id="UP000268084">
    <property type="component" value="Chromosome"/>
</dbReference>
<accession>A0A3G8ZPM2</accession>
<reference evidence="1 2" key="1">
    <citation type="submission" date="2018-11" db="EMBL/GenBank/DDBJ databases">
        <authorList>
            <person name="Da X."/>
        </authorList>
    </citation>
    <scope>NUCLEOTIDE SEQUENCE [LARGE SCALE GENOMIC DNA]</scope>
    <source>
        <strain evidence="1 2">S14-144</strain>
    </source>
</reference>
<protein>
    <recommendedName>
        <fullName evidence="3">Transposase</fullName>
    </recommendedName>
</protein>
<dbReference type="EMBL" id="CP034170">
    <property type="protein sequence ID" value="AZI59210.1"/>
    <property type="molecule type" value="Genomic_DNA"/>
</dbReference>
<dbReference type="RefSeq" id="WP_124800114.1">
    <property type="nucleotide sequence ID" value="NZ_CP034170.1"/>
</dbReference>
<keyword evidence="2" id="KW-1185">Reference proteome</keyword>
<dbReference type="AlphaFoldDB" id="A0A3G8ZPM2"/>
<evidence type="ECO:0000313" key="2">
    <source>
        <dbReference type="Proteomes" id="UP000268084"/>
    </source>
</evidence>
<sequence>MRTKATPTIDRTGDTHDRVREDRVNKSGTITLRHNGKLHHIGVGRTYAGTYVTVLIQDRDITIAETTTGQLIRELILDPTRDYQPTRQTKNS</sequence>
<proteinExistence type="predicted"/>
<name>A0A3G8ZPM2_9ACTN</name>
<evidence type="ECO:0000313" key="1">
    <source>
        <dbReference type="EMBL" id="AZI59210.1"/>
    </source>
</evidence>